<evidence type="ECO:0000256" key="1">
    <source>
        <dbReference type="SAM" id="SignalP"/>
    </source>
</evidence>
<name>A0A151GJD9_DRECN</name>
<gene>
    <name evidence="2" type="ORF">DCS_04205</name>
</gene>
<dbReference type="RefSeq" id="XP_040656550.1">
    <property type="nucleotide sequence ID" value="XM_040801517.1"/>
</dbReference>
<evidence type="ECO:0000313" key="3">
    <source>
        <dbReference type="Proteomes" id="UP000076580"/>
    </source>
</evidence>
<comment type="caution">
    <text evidence="2">The sequence shown here is derived from an EMBL/GenBank/DDBJ whole genome shotgun (WGS) entry which is preliminary data.</text>
</comment>
<sequence>MKFSAGAAVAALASLVAADTITVQNNMGCTIAVRGFVGKIPCFRVVFTDGGGSRFSSKCGFASPANTCNGYWENQRSDVDLGGGYIFTSDGKTAYVRSGNGLYNARCVPQGDGRTPGMGCTLTGDTDSQS</sequence>
<protein>
    <submittedName>
        <fullName evidence="2">Uncharacterized protein</fullName>
    </submittedName>
</protein>
<proteinExistence type="predicted"/>
<dbReference type="InParanoid" id="A0A151GJD9"/>
<keyword evidence="3" id="KW-1185">Reference proteome</keyword>
<feature type="chain" id="PRO_5007580600" evidence="1">
    <location>
        <begin position="19"/>
        <end position="130"/>
    </location>
</feature>
<evidence type="ECO:0000313" key="2">
    <source>
        <dbReference type="EMBL" id="KYK57198.1"/>
    </source>
</evidence>
<reference evidence="2 3" key="1">
    <citation type="journal article" date="2016" name="Sci. Rep.">
        <title>Insights into Adaptations to a Near-Obligate Nematode Endoparasitic Lifestyle from the Finished Genome of Drechmeria coniospora.</title>
        <authorList>
            <person name="Zhang L."/>
            <person name="Zhou Z."/>
            <person name="Guo Q."/>
            <person name="Fokkens L."/>
            <person name="Miskei M."/>
            <person name="Pocsi I."/>
            <person name="Zhang W."/>
            <person name="Chen M."/>
            <person name="Wang L."/>
            <person name="Sun Y."/>
            <person name="Donzelli B.G."/>
            <person name="Gibson D.M."/>
            <person name="Nelson D.R."/>
            <person name="Luo J.G."/>
            <person name="Rep M."/>
            <person name="Liu H."/>
            <person name="Yang S."/>
            <person name="Wang J."/>
            <person name="Krasnoff S.B."/>
            <person name="Xu Y."/>
            <person name="Molnar I."/>
            <person name="Lin M."/>
        </authorList>
    </citation>
    <scope>NUCLEOTIDE SEQUENCE [LARGE SCALE GENOMIC DNA]</scope>
    <source>
        <strain evidence="2 3">ARSEF 6962</strain>
    </source>
</reference>
<dbReference type="Proteomes" id="UP000076580">
    <property type="component" value="Chromosome 02"/>
</dbReference>
<feature type="signal peptide" evidence="1">
    <location>
        <begin position="1"/>
        <end position="18"/>
    </location>
</feature>
<dbReference type="GeneID" id="63716848"/>
<dbReference type="EMBL" id="LAYC01000002">
    <property type="protein sequence ID" value="KYK57198.1"/>
    <property type="molecule type" value="Genomic_DNA"/>
</dbReference>
<dbReference type="AlphaFoldDB" id="A0A151GJD9"/>
<keyword evidence="1" id="KW-0732">Signal</keyword>
<accession>A0A151GJD9</accession>
<organism evidence="2 3">
    <name type="scientific">Drechmeria coniospora</name>
    <name type="common">Nematophagous fungus</name>
    <name type="synonym">Meria coniospora</name>
    <dbReference type="NCBI Taxonomy" id="98403"/>
    <lineage>
        <taxon>Eukaryota</taxon>
        <taxon>Fungi</taxon>
        <taxon>Dikarya</taxon>
        <taxon>Ascomycota</taxon>
        <taxon>Pezizomycotina</taxon>
        <taxon>Sordariomycetes</taxon>
        <taxon>Hypocreomycetidae</taxon>
        <taxon>Hypocreales</taxon>
        <taxon>Ophiocordycipitaceae</taxon>
        <taxon>Drechmeria</taxon>
    </lineage>
</organism>